<name>A0A8D5FIW1_9BACT</name>
<gene>
    <name evidence="1" type="ORF">DGMP_22780</name>
</gene>
<proteinExistence type="predicted"/>
<evidence type="ECO:0000313" key="2">
    <source>
        <dbReference type="Proteomes" id="UP000826725"/>
    </source>
</evidence>
<organism evidence="1 2">
    <name type="scientific">Desulfomarina profundi</name>
    <dbReference type="NCBI Taxonomy" id="2772557"/>
    <lineage>
        <taxon>Bacteria</taxon>
        <taxon>Pseudomonadati</taxon>
        <taxon>Thermodesulfobacteriota</taxon>
        <taxon>Desulfobulbia</taxon>
        <taxon>Desulfobulbales</taxon>
        <taxon>Desulfobulbaceae</taxon>
        <taxon>Desulfomarina</taxon>
    </lineage>
</organism>
<keyword evidence="2" id="KW-1185">Reference proteome</keyword>
<reference evidence="1" key="1">
    <citation type="submission" date="2020-09" db="EMBL/GenBank/DDBJ databases">
        <title>Desulfogranum mesoprofundum gen. nov., sp. nov., a novel mesophilic, sulfate-reducing chemolithoautotroph isolated from a deep-sea hydrothermal vent chimney in the Suiyo Seamount.</title>
        <authorList>
            <person name="Hashimoto Y."/>
            <person name="Nakagawa S."/>
        </authorList>
    </citation>
    <scope>NUCLEOTIDE SEQUENCE</scope>
    <source>
        <strain evidence="1">KT2</strain>
    </source>
</reference>
<protein>
    <submittedName>
        <fullName evidence="1">Uncharacterized protein</fullName>
    </submittedName>
</protein>
<dbReference type="KEGG" id="dbk:DGMP_22780"/>
<dbReference type="EMBL" id="AP024086">
    <property type="protein sequence ID" value="BCL61585.1"/>
    <property type="molecule type" value="Genomic_DNA"/>
</dbReference>
<accession>A0A8D5FIW1</accession>
<evidence type="ECO:0000313" key="1">
    <source>
        <dbReference type="EMBL" id="BCL61585.1"/>
    </source>
</evidence>
<sequence length="59" mass="6634">MISCKKCGKEISGNDIYIYEGNQMCDDCAMKAGLFPLEHTGSRRDKISERGRHLTIPKS</sequence>
<dbReference type="Proteomes" id="UP000826725">
    <property type="component" value="Chromosome"/>
</dbReference>
<dbReference type="AlphaFoldDB" id="A0A8D5FIW1"/>